<dbReference type="RefSeq" id="WP_119137965.1">
    <property type="nucleotide sequence ID" value="NZ_CBCSFL010000006.1"/>
</dbReference>
<keyword evidence="6 14" id="KW-0812">Transmembrane</keyword>
<dbReference type="SUPFAM" id="SSF56935">
    <property type="entry name" value="Porins"/>
    <property type="match status" value="1"/>
</dbReference>
<dbReference type="PROSITE" id="PS52016">
    <property type="entry name" value="TONB_DEPENDENT_REC_3"/>
    <property type="match status" value="1"/>
</dbReference>
<dbReference type="Gene3D" id="2.170.130.10">
    <property type="entry name" value="TonB-dependent receptor, plug domain"/>
    <property type="match status" value="1"/>
</dbReference>
<evidence type="ECO:0000256" key="14">
    <source>
        <dbReference type="PROSITE-ProRule" id="PRU01360"/>
    </source>
</evidence>
<evidence type="ECO:0000313" key="20">
    <source>
        <dbReference type="EMBL" id="SYX88452.1"/>
    </source>
</evidence>
<evidence type="ECO:0000259" key="19">
    <source>
        <dbReference type="Pfam" id="PF07715"/>
    </source>
</evidence>
<dbReference type="InterPro" id="IPR036942">
    <property type="entry name" value="Beta-barrel_TonB_sf"/>
</dbReference>
<gene>
    <name evidence="20" type="primary">fcuA</name>
    <name evidence="20" type="ORF">CCOS865_00681</name>
</gene>
<proteinExistence type="inferred from homology"/>
<evidence type="ECO:0000256" key="7">
    <source>
        <dbReference type="ARBA" id="ARBA00022729"/>
    </source>
</evidence>
<keyword evidence="11 14" id="KW-0472">Membrane</keyword>
<dbReference type="PROSITE" id="PS01156">
    <property type="entry name" value="TONB_DEPENDENT_REC_2"/>
    <property type="match status" value="1"/>
</dbReference>
<keyword evidence="3 14" id="KW-0813">Transport</keyword>
<dbReference type="Proteomes" id="UP000263595">
    <property type="component" value="Unassembled WGS sequence"/>
</dbReference>
<dbReference type="PANTHER" id="PTHR32552:SF82">
    <property type="entry name" value="FCUA PROTEIN"/>
    <property type="match status" value="1"/>
</dbReference>
<dbReference type="InterPro" id="IPR039426">
    <property type="entry name" value="TonB-dep_rcpt-like"/>
</dbReference>
<dbReference type="NCBIfam" id="TIGR01783">
    <property type="entry name" value="TonB-siderophor"/>
    <property type="match status" value="1"/>
</dbReference>
<keyword evidence="7 17" id="KW-0732">Signal</keyword>
<feature type="domain" description="TonB-dependent receptor plug" evidence="19">
    <location>
        <begin position="98"/>
        <end position="195"/>
    </location>
</feature>
<reference evidence="21" key="1">
    <citation type="submission" date="2018-08" db="EMBL/GenBank/DDBJ databases">
        <authorList>
            <person name="Blom J."/>
        </authorList>
    </citation>
    <scope>NUCLEOTIDE SEQUENCE [LARGE SCALE GENOMIC DNA]</scope>
    <source>
        <strain evidence="21">CCOS 865</strain>
    </source>
</reference>
<evidence type="ECO:0000256" key="5">
    <source>
        <dbReference type="ARBA" id="ARBA00022496"/>
    </source>
</evidence>
<evidence type="ECO:0000256" key="13">
    <source>
        <dbReference type="ARBA" id="ARBA00023237"/>
    </source>
</evidence>
<dbReference type="Pfam" id="PF07715">
    <property type="entry name" value="Plug"/>
    <property type="match status" value="1"/>
</dbReference>
<keyword evidence="5" id="KW-0410">Iron transport</keyword>
<dbReference type="AlphaFoldDB" id="A0A383RN71"/>
<protein>
    <submittedName>
        <fullName evidence="20">Ferrichrome receptor FcuA</fullName>
    </submittedName>
</protein>
<feature type="domain" description="TonB-dependent receptor-like beta-barrel" evidence="18">
    <location>
        <begin position="292"/>
        <end position="720"/>
    </location>
</feature>
<keyword evidence="21" id="KW-1185">Reference proteome</keyword>
<dbReference type="InterPro" id="IPR037066">
    <property type="entry name" value="Plug_dom_sf"/>
</dbReference>
<sequence length="754" mass="81288">MPTSQSPRKTPVNAVWLPICLMASVSSANVYAQTAVGIPLQEGQPSGPSEAQRVALELEETSISASADASRDGLVPEYEGGQVARGGRVGILGNKDYMETPFTSTSYTNQLIQDQQARSVADILQNDPSVRIARGFGNFQELYVMRGFPLFSDDIAYNGLYGLLPRQYVASEFIERVEVFRGANAFLNGAAPGGTGIGGAINILPKRAPNEPLTRLTVGAENRGFGTAAVDVARRFGEGDQFGVRLNAAKREGETAVEDQDRTLEMFALGLDYQGERLRLSADIGHQYHFIDNPQPSVTPVGGIPSAPDARDNYAQDWTYSKEKQTFGTFRAEYDLSDSVTTWAAAGMRKGEEKNVLANPSSTASGVTTASRFDNYREETVTTGEVGVRFNLQTGPVSHQWVVSGAMYDIKDRNAWQGNFTDPIVGNLYDPFDTAQPGILVPGNGSMSDPEITARTHTQSLAIADTLGFFDDQLLVTLGARRQGLDVTEYDYNTGDRTSQYKRYETTPVAGVVYQLDEQFSVYANYIEGLTKGDTAGATTTLPDGSTAPILNSGESLAPYVAKQTEVGLKYDGGAVGGSLAVFETKKPVGIVEDQVFKDGGEQRNRGIELSVFGEPVGGVRLLGGLTLLDAELTKTQNGENDGNRPIGVPKTQANIGGEWDVPGVEGLTLTSRVIYTSRQQADNANDLEISSWTRLDVGARYGFKVDERDVTLRARLDNVTGRDYWASVGGYPGANYLVLGAPRTLSVSASVDF</sequence>
<evidence type="ECO:0000259" key="18">
    <source>
        <dbReference type="Pfam" id="PF00593"/>
    </source>
</evidence>
<evidence type="ECO:0000256" key="9">
    <source>
        <dbReference type="ARBA" id="ARBA00023065"/>
    </source>
</evidence>
<evidence type="ECO:0000256" key="2">
    <source>
        <dbReference type="ARBA" id="ARBA00009810"/>
    </source>
</evidence>
<dbReference type="CDD" id="cd01347">
    <property type="entry name" value="ligand_gated_channel"/>
    <property type="match status" value="1"/>
</dbReference>
<evidence type="ECO:0000256" key="6">
    <source>
        <dbReference type="ARBA" id="ARBA00022692"/>
    </source>
</evidence>
<dbReference type="GO" id="GO:0015344">
    <property type="term" value="F:siderophore uptake transmembrane transporter activity"/>
    <property type="evidence" value="ECO:0007669"/>
    <property type="project" value="TreeGrafter"/>
</dbReference>
<dbReference type="EMBL" id="UNOZ01000003">
    <property type="protein sequence ID" value="SYX88452.1"/>
    <property type="molecule type" value="Genomic_DNA"/>
</dbReference>
<keyword evidence="12 20" id="KW-0675">Receptor</keyword>
<feature type="short sequence motif" description="TonB C-terminal box" evidence="15">
    <location>
        <begin position="737"/>
        <end position="754"/>
    </location>
</feature>
<evidence type="ECO:0000256" key="15">
    <source>
        <dbReference type="PROSITE-ProRule" id="PRU10144"/>
    </source>
</evidence>
<evidence type="ECO:0000256" key="3">
    <source>
        <dbReference type="ARBA" id="ARBA00022448"/>
    </source>
</evidence>
<keyword evidence="13 14" id="KW-0998">Cell outer membrane</keyword>
<evidence type="ECO:0000256" key="12">
    <source>
        <dbReference type="ARBA" id="ARBA00023170"/>
    </source>
</evidence>
<feature type="signal peptide" evidence="17">
    <location>
        <begin position="1"/>
        <end position="32"/>
    </location>
</feature>
<evidence type="ECO:0000256" key="4">
    <source>
        <dbReference type="ARBA" id="ARBA00022452"/>
    </source>
</evidence>
<dbReference type="InterPro" id="IPR012910">
    <property type="entry name" value="Plug_dom"/>
</dbReference>
<evidence type="ECO:0000256" key="16">
    <source>
        <dbReference type="RuleBase" id="RU003357"/>
    </source>
</evidence>
<dbReference type="InterPro" id="IPR000531">
    <property type="entry name" value="Beta-barrel_TonB"/>
</dbReference>
<dbReference type="PANTHER" id="PTHR32552">
    <property type="entry name" value="FERRICHROME IRON RECEPTOR-RELATED"/>
    <property type="match status" value="1"/>
</dbReference>
<evidence type="ECO:0000256" key="11">
    <source>
        <dbReference type="ARBA" id="ARBA00023136"/>
    </source>
</evidence>
<evidence type="ECO:0000256" key="1">
    <source>
        <dbReference type="ARBA" id="ARBA00004571"/>
    </source>
</evidence>
<dbReference type="Gene3D" id="2.40.170.20">
    <property type="entry name" value="TonB-dependent receptor, beta-barrel domain"/>
    <property type="match status" value="1"/>
</dbReference>
<accession>A0A383RN71</accession>
<evidence type="ECO:0000313" key="21">
    <source>
        <dbReference type="Proteomes" id="UP000263595"/>
    </source>
</evidence>
<organism evidence="20 21">
    <name type="scientific">Pseudomonas reidholzensis</name>
    <dbReference type="NCBI Taxonomy" id="1785162"/>
    <lineage>
        <taxon>Bacteria</taxon>
        <taxon>Pseudomonadati</taxon>
        <taxon>Pseudomonadota</taxon>
        <taxon>Gammaproteobacteria</taxon>
        <taxon>Pseudomonadales</taxon>
        <taxon>Pseudomonadaceae</taxon>
        <taxon>Pseudomonas</taxon>
    </lineage>
</organism>
<dbReference type="GO" id="GO:0009279">
    <property type="term" value="C:cell outer membrane"/>
    <property type="evidence" value="ECO:0007669"/>
    <property type="project" value="UniProtKB-SubCell"/>
</dbReference>
<keyword evidence="10 16" id="KW-0798">TonB box</keyword>
<dbReference type="OrthoDB" id="8732650at2"/>
<feature type="chain" id="PRO_5016971135" evidence="17">
    <location>
        <begin position="33"/>
        <end position="754"/>
    </location>
</feature>
<keyword evidence="9" id="KW-0406">Ion transport</keyword>
<comment type="subcellular location">
    <subcellularLocation>
        <location evidence="1 14">Cell outer membrane</location>
        <topology evidence="1 14">Multi-pass membrane protein</topology>
    </subcellularLocation>
</comment>
<name>A0A383RN71_9PSED</name>
<evidence type="ECO:0000256" key="8">
    <source>
        <dbReference type="ARBA" id="ARBA00023004"/>
    </source>
</evidence>
<evidence type="ECO:0000256" key="17">
    <source>
        <dbReference type="SAM" id="SignalP"/>
    </source>
</evidence>
<dbReference type="Pfam" id="PF00593">
    <property type="entry name" value="TonB_dep_Rec_b-barrel"/>
    <property type="match status" value="1"/>
</dbReference>
<keyword evidence="4 14" id="KW-1134">Transmembrane beta strand</keyword>
<comment type="similarity">
    <text evidence="2 14 16">Belongs to the TonB-dependent receptor family.</text>
</comment>
<keyword evidence="8" id="KW-0408">Iron</keyword>
<dbReference type="InterPro" id="IPR010105">
    <property type="entry name" value="TonB_sidphr_rcpt"/>
</dbReference>
<evidence type="ECO:0000256" key="10">
    <source>
        <dbReference type="ARBA" id="ARBA00023077"/>
    </source>
</evidence>
<dbReference type="GO" id="GO:0038023">
    <property type="term" value="F:signaling receptor activity"/>
    <property type="evidence" value="ECO:0007669"/>
    <property type="project" value="InterPro"/>
</dbReference>
<dbReference type="InterPro" id="IPR010917">
    <property type="entry name" value="TonB_rcpt_CS"/>
</dbReference>
<dbReference type="GO" id="GO:0015891">
    <property type="term" value="P:siderophore transport"/>
    <property type="evidence" value="ECO:0007669"/>
    <property type="project" value="InterPro"/>
</dbReference>